<evidence type="ECO:0000256" key="7">
    <source>
        <dbReference type="ARBA" id="ARBA00023303"/>
    </source>
</evidence>
<feature type="transmembrane region" description="Helical" evidence="10">
    <location>
        <begin position="798"/>
        <end position="823"/>
    </location>
</feature>
<dbReference type="AlphaFoldDB" id="A0A0P1BMD9"/>
<name>A0A0P1BMD9_9BASI</name>
<dbReference type="SUPFAM" id="SSF81324">
    <property type="entry name" value="Voltage-gated potassium channels"/>
    <property type="match status" value="2"/>
</dbReference>
<feature type="compositionally biased region" description="Basic and acidic residues" evidence="9">
    <location>
        <begin position="1"/>
        <end position="10"/>
    </location>
</feature>
<feature type="domain" description="Potassium channel" evidence="11">
    <location>
        <begin position="751"/>
        <end position="820"/>
    </location>
</feature>
<organism evidence="12 13">
    <name type="scientific">Ceraceosorus bombacis</name>
    <dbReference type="NCBI Taxonomy" id="401625"/>
    <lineage>
        <taxon>Eukaryota</taxon>
        <taxon>Fungi</taxon>
        <taxon>Dikarya</taxon>
        <taxon>Basidiomycota</taxon>
        <taxon>Ustilaginomycotina</taxon>
        <taxon>Exobasidiomycetes</taxon>
        <taxon>Ceraceosorales</taxon>
        <taxon>Ceraceosoraceae</taxon>
        <taxon>Ceraceosorus</taxon>
    </lineage>
</organism>
<feature type="region of interest" description="Disordered" evidence="9">
    <location>
        <begin position="126"/>
        <end position="189"/>
    </location>
</feature>
<dbReference type="OrthoDB" id="297496at2759"/>
<dbReference type="EMBL" id="CCYA01000265">
    <property type="protein sequence ID" value="CEH17523.1"/>
    <property type="molecule type" value="Genomic_DNA"/>
</dbReference>
<keyword evidence="13" id="KW-1185">Reference proteome</keyword>
<sequence length="1212" mass="131263">MKGDRGEAVSRRSSVTSSRLRRRGSHPDSSSSSPARRNDKPRKTGDMEGQQEADGESDESNEDRLSFEESVDEDAMPVQGQPSSKEQSAAPLNPEESAHTTHVFGQSIRKRRGHVPAPVVVKDFAKPTLALQSPSSGGKPSTGVPMARTVSFRPDEPNARRLARPEQSTAIWPDQASGSTRQTEDGDDWDASSIMTATTATDADTEGTSGAGRDYRGRFAPLRVLRRHRAKEEAEAEAELSSDEEMEKEARQVRIYRRTPVVSGTIAPFSIMLEIPGITSRWYVRTGPDNRPIAYRNNPIILDVGLAISLACAVVANFCIIARFTERLSPRTSTLIAILGFCLHDIVNCVALIIFGVVHAVDDGFTYSESYWMTAAATAVSMLCTVSLIWDFASTKRFQHAGSGLTPKQTKLVLVIMSFLVYLSLSALIFALLHSPSLNFLDSVYFTIVTFLSIGFGDIAPNDVAMRILFLFLMPPGIVLLGLVIATARESILEEFELSYKKRRALFRQRLKERSEARRHNRRLTRAVRNSFGRGGAAVAGSASKANNGADALHPEDASLKHLRNGVAELTTAQSLGPTGTHEYLDFSPGAEDPERSPTQIARIRDVSEWLRGGGGSPHRSFSIGAKRGQVGSKLEAAKHDAIRASPPAGVTPLQGIETREESSPTVPVACGASTDVRPADGDDGGVVTAEPSPSPVPALSSLAQEMAQMEAALTTQRQVLDKSWKSFRQQLDASEQRQFWLKLAGSFLLFLAFWLVGAAVFSATEGFTFFQALYFALVAASTVGYGDFSVSTPAGKAFFICWSLLGVGVLSILFAVMSDAWASMAAKNSGKRKTRRAGARISAAIRSSLHLRGRKPTDANEACAEGETATRGVGDVKTAVPGSPSAAAAENDAQEVTLEKKMSIDESAYKNPADNATATESVGMEALTPVATRTTLNSDLVQASPSRYRGGGFLRRALTRDSTWRMESPRRSVSLLPTQSAAFLGSAEGVDSGDGDAAPRETIGDSNSLEPKAMAASLAPHELPVHFARHALSFHKHGFAMMHTQRAQIAHAIRHLPAMARVEHRLRRQRTLDPRHTTKISKADEQEILQAAQESSEPGLEIAVRQWIEMMSIEDLLHQIFAVSSTMSESLAEMDSLRAEVAQLKAAKADDLEGSKRMPESARESTLPQQLASSDAPPASLPDPSSITYGGHRSDSPEHYDMRRSDSPISM</sequence>
<comment type="subcellular location">
    <subcellularLocation>
        <location evidence="1">Membrane</location>
        <topology evidence="1">Multi-pass membrane protein</topology>
    </subcellularLocation>
</comment>
<evidence type="ECO:0000256" key="4">
    <source>
        <dbReference type="ARBA" id="ARBA00022989"/>
    </source>
</evidence>
<feature type="region of interest" description="Disordered" evidence="9">
    <location>
        <begin position="987"/>
        <end position="1008"/>
    </location>
</feature>
<dbReference type="STRING" id="401625.A0A0P1BMD9"/>
<evidence type="ECO:0000256" key="6">
    <source>
        <dbReference type="ARBA" id="ARBA00023136"/>
    </source>
</evidence>
<dbReference type="GO" id="GO:0030322">
    <property type="term" value="P:stabilization of membrane potential"/>
    <property type="evidence" value="ECO:0007669"/>
    <property type="project" value="TreeGrafter"/>
</dbReference>
<dbReference type="PANTHER" id="PTHR11003">
    <property type="entry name" value="POTASSIUM CHANNEL, SUBFAMILY K"/>
    <property type="match status" value="1"/>
</dbReference>
<keyword evidence="3 8" id="KW-0812">Transmembrane</keyword>
<feature type="compositionally biased region" description="Polar residues" evidence="9">
    <location>
        <begin position="166"/>
        <end position="181"/>
    </location>
</feature>
<keyword evidence="6 10" id="KW-0472">Membrane</keyword>
<feature type="transmembrane region" description="Helical" evidence="10">
    <location>
        <begin position="468"/>
        <end position="488"/>
    </location>
</feature>
<feature type="domain" description="Potassium channel" evidence="11">
    <location>
        <begin position="419"/>
        <end position="490"/>
    </location>
</feature>
<dbReference type="GO" id="GO:0022841">
    <property type="term" value="F:potassium ion leak channel activity"/>
    <property type="evidence" value="ECO:0007669"/>
    <property type="project" value="TreeGrafter"/>
</dbReference>
<feature type="transmembrane region" description="Helical" evidence="10">
    <location>
        <begin position="370"/>
        <end position="392"/>
    </location>
</feature>
<feature type="compositionally biased region" description="Acidic residues" evidence="9">
    <location>
        <begin position="49"/>
        <end position="61"/>
    </location>
</feature>
<feature type="compositionally biased region" description="Low complexity" evidence="9">
    <location>
        <begin position="1169"/>
        <end position="1187"/>
    </location>
</feature>
<evidence type="ECO:0000256" key="1">
    <source>
        <dbReference type="ARBA" id="ARBA00004141"/>
    </source>
</evidence>
<dbReference type="PRINTS" id="PR01333">
    <property type="entry name" value="2POREKCHANEL"/>
</dbReference>
<feature type="transmembrane region" description="Helical" evidence="10">
    <location>
        <begin position="334"/>
        <end position="358"/>
    </location>
</feature>
<feature type="compositionally biased region" description="Basic and acidic residues" evidence="9">
    <location>
        <begin position="1149"/>
        <end position="1164"/>
    </location>
</feature>
<feature type="transmembrane region" description="Helical" evidence="10">
    <location>
        <begin position="768"/>
        <end position="786"/>
    </location>
</feature>
<evidence type="ECO:0000256" key="8">
    <source>
        <dbReference type="RuleBase" id="RU003857"/>
    </source>
</evidence>
<keyword evidence="2 8" id="KW-0813">Transport</keyword>
<comment type="similarity">
    <text evidence="8">Belongs to the two pore domain potassium channel (TC 1.A.1.8) family.</text>
</comment>
<dbReference type="PANTHER" id="PTHR11003:SF291">
    <property type="entry name" value="IP11374P"/>
    <property type="match status" value="1"/>
</dbReference>
<feature type="compositionally biased region" description="Polar residues" evidence="9">
    <location>
        <begin position="130"/>
        <end position="139"/>
    </location>
</feature>
<proteinExistence type="inferred from homology"/>
<dbReference type="InterPro" id="IPR013099">
    <property type="entry name" value="K_chnl_dom"/>
</dbReference>
<evidence type="ECO:0000256" key="2">
    <source>
        <dbReference type="ARBA" id="ARBA00022448"/>
    </source>
</evidence>
<feature type="compositionally biased region" description="Basic and acidic residues" evidence="9">
    <location>
        <begin position="1193"/>
        <end position="1212"/>
    </location>
</feature>
<keyword evidence="7 8" id="KW-0407">Ion channel</keyword>
<feature type="compositionally biased region" description="Basic and acidic residues" evidence="9">
    <location>
        <begin position="36"/>
        <end position="46"/>
    </location>
</feature>
<feature type="transmembrane region" description="Helical" evidence="10">
    <location>
        <begin position="300"/>
        <end position="322"/>
    </location>
</feature>
<feature type="transmembrane region" description="Helical" evidence="10">
    <location>
        <begin position="412"/>
        <end position="432"/>
    </location>
</feature>
<feature type="region of interest" description="Disordered" evidence="9">
    <location>
        <begin position="646"/>
        <end position="680"/>
    </location>
</feature>
<dbReference type="GO" id="GO:0015271">
    <property type="term" value="F:outward rectifier potassium channel activity"/>
    <property type="evidence" value="ECO:0007669"/>
    <property type="project" value="TreeGrafter"/>
</dbReference>
<feature type="region of interest" description="Disordered" evidence="9">
    <location>
        <begin position="1149"/>
        <end position="1212"/>
    </location>
</feature>
<dbReference type="Proteomes" id="UP000054845">
    <property type="component" value="Unassembled WGS sequence"/>
</dbReference>
<feature type="transmembrane region" description="Helical" evidence="10">
    <location>
        <begin position="740"/>
        <end position="761"/>
    </location>
</feature>
<dbReference type="Pfam" id="PF07885">
    <property type="entry name" value="Ion_trans_2"/>
    <property type="match status" value="2"/>
</dbReference>
<evidence type="ECO:0000256" key="9">
    <source>
        <dbReference type="SAM" id="MobiDB-lite"/>
    </source>
</evidence>
<accession>A0A0P1BMD9</accession>
<keyword evidence="5 8" id="KW-0406">Ion transport</keyword>
<dbReference type="Gene3D" id="1.10.287.70">
    <property type="match status" value="2"/>
</dbReference>
<dbReference type="InterPro" id="IPR003280">
    <property type="entry name" value="2pore_dom_K_chnl"/>
</dbReference>
<protein>
    <submittedName>
        <fullName evidence="12">Tandem pore domain K channel</fullName>
    </submittedName>
</protein>
<evidence type="ECO:0000313" key="13">
    <source>
        <dbReference type="Proteomes" id="UP000054845"/>
    </source>
</evidence>
<evidence type="ECO:0000256" key="5">
    <source>
        <dbReference type="ARBA" id="ARBA00023065"/>
    </source>
</evidence>
<evidence type="ECO:0000313" key="12">
    <source>
        <dbReference type="EMBL" id="CEH17523.1"/>
    </source>
</evidence>
<keyword evidence="4 10" id="KW-1133">Transmembrane helix</keyword>
<dbReference type="GO" id="GO:0005886">
    <property type="term" value="C:plasma membrane"/>
    <property type="evidence" value="ECO:0007669"/>
    <property type="project" value="TreeGrafter"/>
</dbReference>
<feature type="region of interest" description="Disordered" evidence="9">
    <location>
        <begin position="1"/>
        <end position="114"/>
    </location>
</feature>
<evidence type="ECO:0000259" key="11">
    <source>
        <dbReference type="Pfam" id="PF07885"/>
    </source>
</evidence>
<reference evidence="12 13" key="1">
    <citation type="submission" date="2014-09" db="EMBL/GenBank/DDBJ databases">
        <authorList>
            <person name="Magalhaes I.L.F."/>
            <person name="Oliveira U."/>
            <person name="Santos F.R."/>
            <person name="Vidigal T.H.D.A."/>
            <person name="Brescovit A.D."/>
            <person name="Santos A.J."/>
        </authorList>
    </citation>
    <scope>NUCLEOTIDE SEQUENCE [LARGE SCALE GENOMIC DNA]</scope>
</reference>
<evidence type="ECO:0000256" key="10">
    <source>
        <dbReference type="SAM" id="Phobius"/>
    </source>
</evidence>
<evidence type="ECO:0000256" key="3">
    <source>
        <dbReference type="ARBA" id="ARBA00022692"/>
    </source>
</evidence>
<feature type="region of interest" description="Disordered" evidence="9">
    <location>
        <begin position="853"/>
        <end position="895"/>
    </location>
</feature>